<feature type="transmembrane region" description="Helical" evidence="13">
    <location>
        <begin position="116"/>
        <end position="138"/>
    </location>
</feature>
<dbReference type="Pfam" id="PF02793">
    <property type="entry name" value="HRM"/>
    <property type="match status" value="1"/>
</dbReference>
<evidence type="ECO:0000256" key="7">
    <source>
        <dbReference type="ARBA" id="ARBA00023040"/>
    </source>
</evidence>
<dbReference type="EnsemblMetazoa" id="SMAR010909-RA">
    <property type="protein sequence ID" value="SMAR010909-PA"/>
    <property type="gene ID" value="SMAR010909"/>
</dbReference>
<dbReference type="InterPro" id="IPR000832">
    <property type="entry name" value="GPCR_2_secretin-like"/>
</dbReference>
<dbReference type="PROSITE" id="PS50261">
    <property type="entry name" value="G_PROTEIN_RECEP_F2_4"/>
    <property type="match status" value="1"/>
</dbReference>
<evidence type="ECO:0000256" key="12">
    <source>
        <dbReference type="ARBA" id="ARBA00023224"/>
    </source>
</evidence>
<dbReference type="SUPFAM" id="SSF111418">
    <property type="entry name" value="Hormone receptor domain"/>
    <property type="match status" value="1"/>
</dbReference>
<keyword evidence="12" id="KW-0807">Transducer</keyword>
<keyword evidence="6 13" id="KW-1133">Transmembrane helix</keyword>
<keyword evidence="17" id="KW-1185">Reference proteome</keyword>
<dbReference type="HOGENOM" id="CLU_002753_4_2_1"/>
<dbReference type="PRINTS" id="PR00249">
    <property type="entry name" value="GPCRSECRETIN"/>
</dbReference>
<evidence type="ECO:0000256" key="10">
    <source>
        <dbReference type="ARBA" id="ARBA00023170"/>
    </source>
</evidence>
<reference evidence="17" key="1">
    <citation type="submission" date="2011-05" db="EMBL/GenBank/DDBJ databases">
        <authorList>
            <person name="Richards S.R."/>
            <person name="Qu J."/>
            <person name="Jiang H."/>
            <person name="Jhangiani S.N."/>
            <person name="Agravi P."/>
            <person name="Goodspeed R."/>
            <person name="Gross S."/>
            <person name="Mandapat C."/>
            <person name="Jackson L."/>
            <person name="Mathew T."/>
            <person name="Pu L."/>
            <person name="Thornton R."/>
            <person name="Saada N."/>
            <person name="Wilczek-Boney K.B."/>
            <person name="Lee S."/>
            <person name="Kovar C."/>
            <person name="Wu Y."/>
            <person name="Scherer S.E."/>
            <person name="Worley K.C."/>
            <person name="Muzny D.M."/>
            <person name="Gibbs R."/>
        </authorList>
    </citation>
    <scope>NUCLEOTIDE SEQUENCE</scope>
    <source>
        <strain evidence="17">Brora</strain>
    </source>
</reference>
<evidence type="ECO:0000313" key="16">
    <source>
        <dbReference type="EnsemblMetazoa" id="SMAR010909-PA"/>
    </source>
</evidence>
<feature type="domain" description="G-protein coupled receptors family 2 profile 1" evidence="14">
    <location>
        <begin position="19"/>
        <end position="105"/>
    </location>
</feature>
<dbReference type="PRINTS" id="PR01350">
    <property type="entry name" value="CTRFAMILY"/>
</dbReference>
<evidence type="ECO:0000256" key="2">
    <source>
        <dbReference type="ARBA" id="ARBA00005314"/>
    </source>
</evidence>
<accession>T1JAY3</accession>
<dbReference type="InterPro" id="IPR001879">
    <property type="entry name" value="GPCR_2_extracellular_dom"/>
</dbReference>
<dbReference type="Proteomes" id="UP000014500">
    <property type="component" value="Unassembled WGS sequence"/>
</dbReference>
<protein>
    <recommendedName>
        <fullName evidence="18">Calcitonin receptor</fullName>
    </recommendedName>
</protein>
<feature type="transmembrane region" description="Helical" evidence="13">
    <location>
        <begin position="225"/>
        <end position="248"/>
    </location>
</feature>
<keyword evidence="8 13" id="KW-0472">Membrane</keyword>
<evidence type="ECO:0000256" key="5">
    <source>
        <dbReference type="ARBA" id="ARBA00022729"/>
    </source>
</evidence>
<evidence type="ECO:0000313" key="17">
    <source>
        <dbReference type="Proteomes" id="UP000014500"/>
    </source>
</evidence>
<proteinExistence type="inferred from homology"/>
<keyword evidence="4 13" id="KW-0812">Transmembrane</keyword>
<keyword evidence="9" id="KW-1015">Disulfide bond</keyword>
<dbReference type="GO" id="GO:0004948">
    <property type="term" value="F:calcitonin receptor activity"/>
    <property type="evidence" value="ECO:0007669"/>
    <property type="project" value="InterPro"/>
</dbReference>
<evidence type="ECO:0000256" key="4">
    <source>
        <dbReference type="ARBA" id="ARBA00022692"/>
    </source>
</evidence>
<dbReference type="GO" id="GO:0007188">
    <property type="term" value="P:adenylate cyclase-modulating G protein-coupled receptor signaling pathway"/>
    <property type="evidence" value="ECO:0007669"/>
    <property type="project" value="TreeGrafter"/>
</dbReference>
<evidence type="ECO:0000256" key="6">
    <source>
        <dbReference type="ARBA" id="ARBA00022989"/>
    </source>
</evidence>
<feature type="transmembrane region" description="Helical" evidence="13">
    <location>
        <begin position="286"/>
        <end position="306"/>
    </location>
</feature>
<dbReference type="SMART" id="SM00008">
    <property type="entry name" value="HormR"/>
    <property type="match status" value="1"/>
</dbReference>
<name>T1JAY3_STRMM</name>
<dbReference type="PROSITE" id="PS50227">
    <property type="entry name" value="G_PROTEIN_RECEP_F2_3"/>
    <property type="match status" value="1"/>
</dbReference>
<keyword evidence="10" id="KW-0675">Receptor</keyword>
<feature type="transmembrane region" description="Helical" evidence="13">
    <location>
        <begin position="150"/>
        <end position="168"/>
    </location>
</feature>
<keyword evidence="7" id="KW-0297">G-protein coupled receptor</keyword>
<dbReference type="InterPro" id="IPR003287">
    <property type="entry name" value="GPCR_2_calcitonin_rcpt_fam"/>
</dbReference>
<dbReference type="OMA" id="LVSTYFW"/>
<dbReference type="eggNOG" id="KOG4564">
    <property type="taxonomic scope" value="Eukaryota"/>
</dbReference>
<dbReference type="STRING" id="126957.T1JAY3"/>
<dbReference type="PANTHER" id="PTHR45620">
    <property type="entry name" value="PDF RECEPTOR-LIKE PROTEIN-RELATED"/>
    <property type="match status" value="1"/>
</dbReference>
<dbReference type="InterPro" id="IPR050332">
    <property type="entry name" value="GPCR_2"/>
</dbReference>
<evidence type="ECO:0000256" key="11">
    <source>
        <dbReference type="ARBA" id="ARBA00023180"/>
    </source>
</evidence>
<keyword evidence="5" id="KW-0732">Signal</keyword>
<evidence type="ECO:0000256" key="3">
    <source>
        <dbReference type="ARBA" id="ARBA00022475"/>
    </source>
</evidence>
<dbReference type="GO" id="GO:0005886">
    <property type="term" value="C:plasma membrane"/>
    <property type="evidence" value="ECO:0007669"/>
    <property type="project" value="UniProtKB-SubCell"/>
</dbReference>
<feature type="transmembrane region" description="Helical" evidence="13">
    <location>
        <begin position="198"/>
        <end position="218"/>
    </location>
</feature>
<keyword evidence="11" id="KW-0325">Glycoprotein</keyword>
<dbReference type="EMBL" id="JH432007">
    <property type="status" value="NOT_ANNOTATED_CDS"/>
    <property type="molecule type" value="Genomic_DNA"/>
</dbReference>
<feature type="transmembrane region" description="Helical" evidence="13">
    <location>
        <begin position="334"/>
        <end position="354"/>
    </location>
</feature>
<dbReference type="PhylomeDB" id="T1JAY3"/>
<reference evidence="16" key="2">
    <citation type="submission" date="2015-02" db="UniProtKB">
        <authorList>
            <consortium name="EnsemblMetazoa"/>
        </authorList>
    </citation>
    <scope>IDENTIFICATION</scope>
</reference>
<dbReference type="AlphaFoldDB" id="T1JAY3"/>
<dbReference type="Gene3D" id="1.20.1070.10">
    <property type="entry name" value="Rhodopsin 7-helix transmembrane proteins"/>
    <property type="match status" value="2"/>
</dbReference>
<evidence type="ECO:0000256" key="13">
    <source>
        <dbReference type="SAM" id="Phobius"/>
    </source>
</evidence>
<evidence type="ECO:0008006" key="18">
    <source>
        <dbReference type="Google" id="ProtNLM"/>
    </source>
</evidence>
<sequence>MNSSLESDILHDINLAEEQCRIQLKQVITRTESNETAFCHGTFDGWSCWNDTPANQVAYAKCPAFITGFDPNRFAQKHCLADGTWFRHPDTNTTWSNYTSCVDVEDLKFRQKIINYYITGYSVSLVALVISMVIFFYFKALRCCRITIHKNLFLSFIINNSFWISWYTTTNKSEMFWANEAGCQIFHVLLQYFLTCNYFWMFCEGLYLHTILVIAFVNETVIMRWLYIIGWLVPAIFTTFYGVIRSYFPAHTELYVNLIFLINIVSVLVTKIRDVNSSDINQTKKAVRATLILIPLLGLHFLMMPFRPDPGAPGEDVYQTVSAIVTSLQLIKPFQGLSVSCLFCFFNGEVITLISRKWNQTRVLNNRSYSMAATTVSVRNDK</sequence>
<dbReference type="Gene3D" id="4.10.1240.10">
    <property type="entry name" value="GPCR, family 2, extracellular hormone receptor domain"/>
    <property type="match status" value="1"/>
</dbReference>
<evidence type="ECO:0000256" key="8">
    <source>
        <dbReference type="ARBA" id="ARBA00023136"/>
    </source>
</evidence>
<evidence type="ECO:0000256" key="9">
    <source>
        <dbReference type="ARBA" id="ARBA00023157"/>
    </source>
</evidence>
<keyword evidence="3" id="KW-1003">Cell membrane</keyword>
<organism evidence="16 17">
    <name type="scientific">Strigamia maritima</name>
    <name type="common">European centipede</name>
    <name type="synonym">Geophilus maritimus</name>
    <dbReference type="NCBI Taxonomy" id="126957"/>
    <lineage>
        <taxon>Eukaryota</taxon>
        <taxon>Metazoa</taxon>
        <taxon>Ecdysozoa</taxon>
        <taxon>Arthropoda</taxon>
        <taxon>Myriapoda</taxon>
        <taxon>Chilopoda</taxon>
        <taxon>Pleurostigmophora</taxon>
        <taxon>Geophilomorpha</taxon>
        <taxon>Linotaeniidae</taxon>
        <taxon>Strigamia</taxon>
    </lineage>
</organism>
<comment type="similarity">
    <text evidence="2">Belongs to the G-protein coupled receptor 2 family.</text>
</comment>
<evidence type="ECO:0000256" key="1">
    <source>
        <dbReference type="ARBA" id="ARBA00004651"/>
    </source>
</evidence>
<evidence type="ECO:0000259" key="14">
    <source>
        <dbReference type="PROSITE" id="PS50227"/>
    </source>
</evidence>
<dbReference type="InterPro" id="IPR036445">
    <property type="entry name" value="GPCR_2_extracell_dom_sf"/>
</dbReference>
<feature type="domain" description="G-protein coupled receptors family 2 profile 2" evidence="15">
    <location>
        <begin position="113"/>
        <end position="347"/>
    </location>
</feature>
<dbReference type="PROSITE" id="PS00649">
    <property type="entry name" value="G_PROTEIN_RECEP_F2_1"/>
    <property type="match status" value="1"/>
</dbReference>
<dbReference type="PANTHER" id="PTHR45620:SF32">
    <property type="entry name" value="DIURETIC HORMONE 31 RECEPTOR, ISOFORM C"/>
    <property type="match status" value="1"/>
</dbReference>
<feature type="transmembrane region" description="Helical" evidence="13">
    <location>
        <begin position="254"/>
        <end position="274"/>
    </location>
</feature>
<dbReference type="GO" id="GO:0007166">
    <property type="term" value="P:cell surface receptor signaling pathway"/>
    <property type="evidence" value="ECO:0007669"/>
    <property type="project" value="InterPro"/>
</dbReference>
<dbReference type="InterPro" id="IPR017983">
    <property type="entry name" value="GPCR_2_secretin-like_CS"/>
</dbReference>
<evidence type="ECO:0000259" key="15">
    <source>
        <dbReference type="PROSITE" id="PS50261"/>
    </source>
</evidence>
<dbReference type="InterPro" id="IPR017981">
    <property type="entry name" value="GPCR_2-like_7TM"/>
</dbReference>
<comment type="subcellular location">
    <subcellularLocation>
        <location evidence="1">Cell membrane</location>
        <topology evidence="1">Multi-pass membrane protein</topology>
    </subcellularLocation>
</comment>
<dbReference type="Pfam" id="PF00002">
    <property type="entry name" value="7tm_2"/>
    <property type="match status" value="1"/>
</dbReference>